<evidence type="ECO:0000256" key="3">
    <source>
        <dbReference type="ARBA" id="ARBA00023098"/>
    </source>
</evidence>
<dbReference type="InterPro" id="IPR006311">
    <property type="entry name" value="TAT_signal"/>
</dbReference>
<sequence>MTRDFHVSRRSVTRSALLGSAALLLGGGGGAARAATSPPPVRGDAVLTLPAPTGPHPVGRRSVHLVDTSRPDPLSPGCPVRELMLTLYYPARDVTGLARAPQLPARAAAAFGQIAPFGPLHLPAAGVDWSATASHSYEDAPALPGRRPVLVHSPGGGDPRGWGTCLAEDLAAHGAVVVSVDHPGDAAAVEFPDVTPYRPEPVRETVLRGEPRDEPALWRTLIDVRIADLHFVLGRLRDPAGLPLPDGLAGALDARRVGVYGHSAGGSAVTEVLFEDRRIRAGINLEGYLDHPPTEPGGPAVPFPVVAHGLDRPLLLLGSDGFDHRRELARSWQPLAARSPGRVRSARVAGAGHWTFTDFAAVLPQLRAAGLTTADRCRALIGTAGPEVSVPYVRRTVRAFFARHLSTRQGAP</sequence>
<feature type="chain" id="PRO_5046819112" evidence="5">
    <location>
        <begin position="35"/>
        <end position="412"/>
    </location>
</feature>
<evidence type="ECO:0000256" key="5">
    <source>
        <dbReference type="SAM" id="SignalP"/>
    </source>
</evidence>
<keyword evidence="3" id="KW-0443">Lipid metabolism</keyword>
<dbReference type="PANTHER" id="PTHR10272:SF0">
    <property type="entry name" value="PLATELET-ACTIVATING FACTOR ACETYLHYDROLASE"/>
    <property type="match status" value="1"/>
</dbReference>
<dbReference type="EMBL" id="JAJAUY010000026">
    <property type="protein sequence ID" value="MCB5179697.1"/>
    <property type="molecule type" value="Genomic_DNA"/>
</dbReference>
<comment type="caution">
    <text evidence="6">The sequence shown here is derived from an EMBL/GenBank/DDBJ whole genome shotgun (WGS) entry which is preliminary data.</text>
</comment>
<feature type="region of interest" description="Disordered" evidence="4">
    <location>
        <begin position="50"/>
        <end position="70"/>
    </location>
</feature>
<dbReference type="RefSeq" id="WP_226726533.1">
    <property type="nucleotide sequence ID" value="NZ_JAJAUY010000026.1"/>
</dbReference>
<dbReference type="SUPFAM" id="SSF53474">
    <property type="entry name" value="alpha/beta-Hydrolases"/>
    <property type="match status" value="1"/>
</dbReference>
<evidence type="ECO:0000313" key="7">
    <source>
        <dbReference type="Proteomes" id="UP001199054"/>
    </source>
</evidence>
<organism evidence="6 7">
    <name type="scientific">Streptomyces antimicrobicus</name>
    <dbReference type="NCBI Taxonomy" id="2883108"/>
    <lineage>
        <taxon>Bacteria</taxon>
        <taxon>Bacillati</taxon>
        <taxon>Actinomycetota</taxon>
        <taxon>Actinomycetes</taxon>
        <taxon>Kitasatosporales</taxon>
        <taxon>Streptomycetaceae</taxon>
        <taxon>Streptomyces</taxon>
    </lineage>
</organism>
<keyword evidence="2" id="KW-0442">Lipid degradation</keyword>
<keyword evidence="5" id="KW-0732">Signal</keyword>
<dbReference type="PANTHER" id="PTHR10272">
    <property type="entry name" value="PLATELET-ACTIVATING FACTOR ACETYLHYDROLASE"/>
    <property type="match status" value="1"/>
</dbReference>
<keyword evidence="1 6" id="KW-0378">Hydrolase</keyword>
<proteinExistence type="predicted"/>
<evidence type="ECO:0000313" key="6">
    <source>
        <dbReference type="EMBL" id="MCB5179697.1"/>
    </source>
</evidence>
<gene>
    <name evidence="6" type="ORF">LG632_09910</name>
</gene>
<dbReference type="PROSITE" id="PS51318">
    <property type="entry name" value="TAT"/>
    <property type="match status" value="1"/>
</dbReference>
<dbReference type="Pfam" id="PF03403">
    <property type="entry name" value="PAF-AH_p_II"/>
    <property type="match status" value="1"/>
</dbReference>
<dbReference type="Proteomes" id="UP001199054">
    <property type="component" value="Unassembled WGS sequence"/>
</dbReference>
<name>A0ABS8B528_9ACTN</name>
<evidence type="ECO:0000256" key="2">
    <source>
        <dbReference type="ARBA" id="ARBA00022963"/>
    </source>
</evidence>
<dbReference type="GO" id="GO:0016787">
    <property type="term" value="F:hydrolase activity"/>
    <property type="evidence" value="ECO:0007669"/>
    <property type="project" value="UniProtKB-KW"/>
</dbReference>
<keyword evidence="7" id="KW-1185">Reference proteome</keyword>
<reference evidence="6 7" key="1">
    <citation type="submission" date="2021-10" db="EMBL/GenBank/DDBJ databases">
        <title>Streptomyces sp. strain SMC 277, a novel streptomycete isolated from soil.</title>
        <authorList>
            <person name="Chanama M."/>
        </authorList>
    </citation>
    <scope>NUCLEOTIDE SEQUENCE [LARGE SCALE GENOMIC DNA]</scope>
    <source>
        <strain evidence="6 7">SMC 277</strain>
    </source>
</reference>
<feature type="signal peptide" evidence="5">
    <location>
        <begin position="1"/>
        <end position="34"/>
    </location>
</feature>
<dbReference type="InterPro" id="IPR029058">
    <property type="entry name" value="AB_hydrolase_fold"/>
</dbReference>
<evidence type="ECO:0000256" key="4">
    <source>
        <dbReference type="SAM" id="MobiDB-lite"/>
    </source>
</evidence>
<protein>
    <submittedName>
        <fullName evidence="6">Alpha/beta hydrolase</fullName>
    </submittedName>
</protein>
<accession>A0ABS8B528</accession>
<dbReference type="Gene3D" id="3.40.50.1820">
    <property type="entry name" value="alpha/beta hydrolase"/>
    <property type="match status" value="1"/>
</dbReference>
<evidence type="ECO:0000256" key="1">
    <source>
        <dbReference type="ARBA" id="ARBA00022801"/>
    </source>
</evidence>